<dbReference type="InterPro" id="IPR036890">
    <property type="entry name" value="HATPase_C_sf"/>
</dbReference>
<dbReference type="KEGG" id="rmar:GBA65_13380"/>
<dbReference type="GO" id="GO:0016020">
    <property type="term" value="C:membrane"/>
    <property type="evidence" value="ECO:0007669"/>
    <property type="project" value="InterPro"/>
</dbReference>
<dbReference type="EMBL" id="CP045121">
    <property type="protein sequence ID" value="QIN79338.1"/>
    <property type="molecule type" value="Genomic_DNA"/>
</dbReference>
<organism evidence="10 11">
    <name type="scientific">Rubrobacter marinus</name>
    <dbReference type="NCBI Taxonomy" id="2653852"/>
    <lineage>
        <taxon>Bacteria</taxon>
        <taxon>Bacillati</taxon>
        <taxon>Actinomycetota</taxon>
        <taxon>Rubrobacteria</taxon>
        <taxon>Rubrobacterales</taxon>
        <taxon>Rubrobacteraceae</taxon>
        <taxon>Rubrobacter</taxon>
    </lineage>
</organism>
<gene>
    <name evidence="10" type="ORF">GBA65_13380</name>
</gene>
<keyword evidence="3" id="KW-0597">Phosphoprotein</keyword>
<dbReference type="PANTHER" id="PTHR24421">
    <property type="entry name" value="NITRATE/NITRITE SENSOR PROTEIN NARX-RELATED"/>
    <property type="match status" value="1"/>
</dbReference>
<dbReference type="SMART" id="SM00387">
    <property type="entry name" value="HATPase_c"/>
    <property type="match status" value="1"/>
</dbReference>
<sequence length="371" mass="41753">MERMRRTLGVDVSGSPGRARAARVIGEKTGEILEAYARRLEEEGSLLIIGRGNTRGQIEKQARGVLERAASVLKGEERSLLAVEEEIYRNIEDSEEPLNPHPDESFRAGVALCKETVSVVVDDLTPGTSPREIAEIALSVQEIVMDRISRMVMASFVDYLLTKVKETQGEERRRFSRELHDRLAHEMTVVGQCLDLHRVLEERDPRRAREKLELAQKTTREALELMRTFARELRETETSDGLRIALQNLMRISVPSGVDSEVAFEGEEEHMPDYVRDQLYMILREGVRNAVAHSGADSIVVEVKISPREVEALVWDQGLGFESSEEVSEGIGLSSMRERTELLGGSFKVASGKERGTTLEVRLPLMREKTK</sequence>
<evidence type="ECO:0000259" key="9">
    <source>
        <dbReference type="PROSITE" id="PS50109"/>
    </source>
</evidence>
<dbReference type="Pfam" id="PF02518">
    <property type="entry name" value="HATPase_c"/>
    <property type="match status" value="1"/>
</dbReference>
<keyword evidence="11" id="KW-1185">Reference proteome</keyword>
<dbReference type="SUPFAM" id="SSF55874">
    <property type="entry name" value="ATPase domain of HSP90 chaperone/DNA topoisomerase II/histidine kinase"/>
    <property type="match status" value="1"/>
</dbReference>
<dbReference type="InterPro" id="IPR003594">
    <property type="entry name" value="HATPase_dom"/>
</dbReference>
<dbReference type="CDD" id="cd16917">
    <property type="entry name" value="HATPase_UhpB-NarQ-NarX-like"/>
    <property type="match status" value="1"/>
</dbReference>
<name>A0A6G8PYT2_9ACTN</name>
<evidence type="ECO:0000256" key="4">
    <source>
        <dbReference type="ARBA" id="ARBA00022679"/>
    </source>
</evidence>
<dbReference type="InterPro" id="IPR005467">
    <property type="entry name" value="His_kinase_dom"/>
</dbReference>
<dbReference type="GO" id="GO:0005524">
    <property type="term" value="F:ATP binding"/>
    <property type="evidence" value="ECO:0007669"/>
    <property type="project" value="UniProtKB-KW"/>
</dbReference>
<keyword evidence="8" id="KW-0902">Two-component regulatory system</keyword>
<dbReference type="Gene3D" id="1.20.5.1930">
    <property type="match status" value="1"/>
</dbReference>
<keyword evidence="5" id="KW-0547">Nucleotide-binding</keyword>
<dbReference type="Pfam" id="PF07730">
    <property type="entry name" value="HisKA_3"/>
    <property type="match status" value="1"/>
</dbReference>
<dbReference type="Proteomes" id="UP000502706">
    <property type="component" value="Chromosome"/>
</dbReference>
<keyword evidence="7" id="KW-0067">ATP-binding</keyword>
<evidence type="ECO:0000256" key="6">
    <source>
        <dbReference type="ARBA" id="ARBA00022777"/>
    </source>
</evidence>
<protein>
    <recommendedName>
        <fullName evidence="2">histidine kinase</fullName>
        <ecNumber evidence="2">2.7.13.3</ecNumber>
    </recommendedName>
</protein>
<evidence type="ECO:0000256" key="5">
    <source>
        <dbReference type="ARBA" id="ARBA00022741"/>
    </source>
</evidence>
<proteinExistence type="predicted"/>
<evidence type="ECO:0000256" key="1">
    <source>
        <dbReference type="ARBA" id="ARBA00000085"/>
    </source>
</evidence>
<reference evidence="10 11" key="1">
    <citation type="submission" date="2019-10" db="EMBL/GenBank/DDBJ databases">
        <title>Rubrobacter sp nov SCSIO 52915 isolated from a deep-sea sediment in the South China Sea.</title>
        <authorList>
            <person name="Chen R.W."/>
        </authorList>
    </citation>
    <scope>NUCLEOTIDE SEQUENCE [LARGE SCALE GENOMIC DNA]</scope>
    <source>
        <strain evidence="10 11">SCSIO 52915</strain>
    </source>
</reference>
<evidence type="ECO:0000256" key="3">
    <source>
        <dbReference type="ARBA" id="ARBA00022553"/>
    </source>
</evidence>
<dbReference type="Gene3D" id="3.30.565.10">
    <property type="entry name" value="Histidine kinase-like ATPase, C-terminal domain"/>
    <property type="match status" value="1"/>
</dbReference>
<dbReference type="GO" id="GO:0046983">
    <property type="term" value="F:protein dimerization activity"/>
    <property type="evidence" value="ECO:0007669"/>
    <property type="project" value="InterPro"/>
</dbReference>
<dbReference type="EC" id="2.7.13.3" evidence="2"/>
<dbReference type="InterPro" id="IPR050482">
    <property type="entry name" value="Sensor_HK_TwoCompSys"/>
</dbReference>
<accession>A0A6G8PYT2</accession>
<dbReference type="PANTHER" id="PTHR24421:SF10">
    <property type="entry name" value="NITRATE_NITRITE SENSOR PROTEIN NARQ"/>
    <property type="match status" value="1"/>
</dbReference>
<feature type="domain" description="Histidine kinase" evidence="9">
    <location>
        <begin position="182"/>
        <end position="367"/>
    </location>
</feature>
<evidence type="ECO:0000313" key="10">
    <source>
        <dbReference type="EMBL" id="QIN79338.1"/>
    </source>
</evidence>
<evidence type="ECO:0000313" key="11">
    <source>
        <dbReference type="Proteomes" id="UP000502706"/>
    </source>
</evidence>
<keyword evidence="6" id="KW-0418">Kinase</keyword>
<dbReference type="PROSITE" id="PS50109">
    <property type="entry name" value="HIS_KIN"/>
    <property type="match status" value="1"/>
</dbReference>
<evidence type="ECO:0000256" key="2">
    <source>
        <dbReference type="ARBA" id="ARBA00012438"/>
    </source>
</evidence>
<dbReference type="AlphaFoldDB" id="A0A6G8PYT2"/>
<comment type="catalytic activity">
    <reaction evidence="1">
        <text>ATP + protein L-histidine = ADP + protein N-phospho-L-histidine.</text>
        <dbReference type="EC" id="2.7.13.3"/>
    </reaction>
</comment>
<dbReference type="GO" id="GO:0000155">
    <property type="term" value="F:phosphorelay sensor kinase activity"/>
    <property type="evidence" value="ECO:0007669"/>
    <property type="project" value="InterPro"/>
</dbReference>
<dbReference type="InterPro" id="IPR011712">
    <property type="entry name" value="Sig_transdc_His_kin_sub3_dim/P"/>
</dbReference>
<keyword evidence="4" id="KW-0808">Transferase</keyword>
<evidence type="ECO:0000256" key="8">
    <source>
        <dbReference type="ARBA" id="ARBA00023012"/>
    </source>
</evidence>
<evidence type="ECO:0000256" key="7">
    <source>
        <dbReference type="ARBA" id="ARBA00022840"/>
    </source>
</evidence>